<reference evidence="2 3" key="1">
    <citation type="journal article" date="2022" name="IScience">
        <title>An ultrasensitive nanofiber-based assay for enzymatic hydrolysis and deep-sea microbial degradation of cellulose.</title>
        <authorList>
            <person name="Tsudome M."/>
            <person name="Tachioka M."/>
            <person name="Miyazaki M."/>
            <person name="Uchimura K."/>
            <person name="Tsuda M."/>
            <person name="Takaki Y."/>
            <person name="Deguchi S."/>
        </authorList>
    </citation>
    <scope>NUCLEOTIDE SEQUENCE [LARGE SCALE GENOMIC DNA]</scope>
    <source>
        <strain evidence="2 3">GE09</strain>
    </source>
</reference>
<dbReference type="PROSITE" id="PS51257">
    <property type="entry name" value="PROKAR_LIPOPROTEIN"/>
    <property type="match status" value="1"/>
</dbReference>
<dbReference type="EMBL" id="AP023086">
    <property type="protein sequence ID" value="BCD96000.1"/>
    <property type="molecule type" value="Genomic_DNA"/>
</dbReference>
<feature type="signal peptide" evidence="1">
    <location>
        <begin position="1"/>
        <end position="17"/>
    </location>
</feature>
<feature type="chain" id="PRO_5042834249" evidence="1">
    <location>
        <begin position="18"/>
        <end position="116"/>
    </location>
</feature>
<accession>A0AAN2BIH4</accession>
<name>A0AAN2BIH4_9GAMM</name>
<proteinExistence type="predicted"/>
<protein>
    <submittedName>
        <fullName evidence="2">Uncharacterized protein</fullName>
    </submittedName>
</protein>
<gene>
    <name evidence="2" type="ORF">MARGE09_P0199</name>
</gene>
<evidence type="ECO:0000256" key="1">
    <source>
        <dbReference type="SAM" id="SignalP"/>
    </source>
</evidence>
<evidence type="ECO:0000313" key="3">
    <source>
        <dbReference type="Proteomes" id="UP001320119"/>
    </source>
</evidence>
<organism evidence="2 3">
    <name type="scientific">Marinagarivorans cellulosilyticus</name>
    <dbReference type="NCBI Taxonomy" id="2721545"/>
    <lineage>
        <taxon>Bacteria</taxon>
        <taxon>Pseudomonadati</taxon>
        <taxon>Pseudomonadota</taxon>
        <taxon>Gammaproteobacteria</taxon>
        <taxon>Cellvibrionales</taxon>
        <taxon>Cellvibrionaceae</taxon>
        <taxon>Marinagarivorans</taxon>
    </lineage>
</organism>
<dbReference type="Proteomes" id="UP001320119">
    <property type="component" value="Chromosome"/>
</dbReference>
<dbReference type="KEGG" id="marq:MARGE09_P0199"/>
<sequence length="116" mass="12855">MKLFSVFILLLVTASCACVSENKAPVSHCTNDWFSLVEEAMGITDGQGHGPDLGSLEWRSVVEFKLGIRGESSNPPLDSDHWCSFIDKNFIKGTSKNALFRDSGLLFFASRHFSPR</sequence>
<keyword evidence="1" id="KW-0732">Signal</keyword>
<dbReference type="RefSeq" id="WP_236985511.1">
    <property type="nucleotide sequence ID" value="NZ_AP023086.1"/>
</dbReference>
<evidence type="ECO:0000313" key="2">
    <source>
        <dbReference type="EMBL" id="BCD96000.1"/>
    </source>
</evidence>
<keyword evidence="3" id="KW-1185">Reference proteome</keyword>
<dbReference type="AlphaFoldDB" id="A0AAN2BIH4"/>